<feature type="compositionally biased region" description="Polar residues" evidence="10">
    <location>
        <begin position="474"/>
        <end position="492"/>
    </location>
</feature>
<dbReference type="AlphaFoldDB" id="A0AAD7TKN2"/>
<feature type="compositionally biased region" description="Low complexity" evidence="10">
    <location>
        <begin position="159"/>
        <end position="175"/>
    </location>
</feature>
<protein>
    <recommendedName>
        <fullName evidence="12">Cation/H+ exchanger transmembrane domain-containing protein</fullName>
    </recommendedName>
</protein>
<proteinExistence type="predicted"/>
<reference evidence="13" key="1">
    <citation type="submission" date="2022-11" db="EMBL/GenBank/DDBJ databases">
        <title>Genome Sequence of Cubamyces cubensis.</title>
        <authorList>
            <person name="Buettner E."/>
        </authorList>
    </citation>
    <scope>NUCLEOTIDE SEQUENCE</scope>
    <source>
        <strain evidence="13">MPL-01</strain>
    </source>
</reference>
<dbReference type="EMBL" id="JAPEVG010000442">
    <property type="protein sequence ID" value="KAJ8462735.1"/>
    <property type="molecule type" value="Genomic_DNA"/>
</dbReference>
<feature type="transmembrane region" description="Helical" evidence="11">
    <location>
        <begin position="34"/>
        <end position="50"/>
    </location>
</feature>
<dbReference type="GO" id="GO:0006814">
    <property type="term" value="P:sodium ion transport"/>
    <property type="evidence" value="ECO:0007669"/>
    <property type="project" value="UniProtKB-KW"/>
</dbReference>
<evidence type="ECO:0000256" key="5">
    <source>
        <dbReference type="ARBA" id="ARBA00022989"/>
    </source>
</evidence>
<dbReference type="Gene3D" id="1.20.1530.20">
    <property type="match status" value="4"/>
</dbReference>
<evidence type="ECO:0000313" key="14">
    <source>
        <dbReference type="Proteomes" id="UP001215151"/>
    </source>
</evidence>
<evidence type="ECO:0000313" key="13">
    <source>
        <dbReference type="EMBL" id="KAJ8462735.1"/>
    </source>
</evidence>
<dbReference type="InterPro" id="IPR038770">
    <property type="entry name" value="Na+/solute_symporter_sf"/>
</dbReference>
<keyword evidence="3" id="KW-0050">Antiport</keyword>
<evidence type="ECO:0000259" key="12">
    <source>
        <dbReference type="Pfam" id="PF00999"/>
    </source>
</evidence>
<evidence type="ECO:0000256" key="9">
    <source>
        <dbReference type="ARBA" id="ARBA00023201"/>
    </source>
</evidence>
<dbReference type="GO" id="GO:0016020">
    <property type="term" value="C:membrane"/>
    <property type="evidence" value="ECO:0007669"/>
    <property type="project" value="UniProtKB-SubCell"/>
</dbReference>
<feature type="transmembrane region" description="Helical" evidence="11">
    <location>
        <begin position="94"/>
        <end position="115"/>
    </location>
</feature>
<feature type="region of interest" description="Disordered" evidence="10">
    <location>
        <begin position="333"/>
        <end position="352"/>
    </location>
</feature>
<dbReference type="GO" id="GO:1902600">
    <property type="term" value="P:proton transmembrane transport"/>
    <property type="evidence" value="ECO:0007669"/>
    <property type="project" value="InterPro"/>
</dbReference>
<feature type="transmembrane region" description="Helical" evidence="11">
    <location>
        <begin position="127"/>
        <end position="146"/>
    </location>
</feature>
<keyword evidence="14" id="KW-1185">Reference proteome</keyword>
<feature type="region of interest" description="Disordered" evidence="10">
    <location>
        <begin position="462"/>
        <end position="512"/>
    </location>
</feature>
<evidence type="ECO:0000256" key="6">
    <source>
        <dbReference type="ARBA" id="ARBA00023053"/>
    </source>
</evidence>
<feature type="transmembrane region" description="Helical" evidence="11">
    <location>
        <begin position="62"/>
        <end position="82"/>
    </location>
</feature>
<feature type="transmembrane region" description="Helical" evidence="11">
    <location>
        <begin position="373"/>
        <end position="390"/>
    </location>
</feature>
<comment type="subcellular location">
    <subcellularLocation>
        <location evidence="1">Membrane</location>
        <topology evidence="1">Multi-pass membrane protein</topology>
    </subcellularLocation>
</comment>
<keyword evidence="5 11" id="KW-1133">Transmembrane helix</keyword>
<evidence type="ECO:0000256" key="8">
    <source>
        <dbReference type="ARBA" id="ARBA00023136"/>
    </source>
</evidence>
<evidence type="ECO:0000256" key="4">
    <source>
        <dbReference type="ARBA" id="ARBA00022692"/>
    </source>
</evidence>
<dbReference type="PANTHER" id="PTHR43562">
    <property type="entry name" value="NAPA-TYPE SODIUM/HYDROGEN ANTIPORTER"/>
    <property type="match status" value="1"/>
</dbReference>
<organism evidence="13 14">
    <name type="scientific">Trametes cubensis</name>
    <dbReference type="NCBI Taxonomy" id="1111947"/>
    <lineage>
        <taxon>Eukaryota</taxon>
        <taxon>Fungi</taxon>
        <taxon>Dikarya</taxon>
        <taxon>Basidiomycota</taxon>
        <taxon>Agaricomycotina</taxon>
        <taxon>Agaricomycetes</taxon>
        <taxon>Polyporales</taxon>
        <taxon>Polyporaceae</taxon>
        <taxon>Trametes</taxon>
    </lineage>
</organism>
<evidence type="ECO:0000256" key="11">
    <source>
        <dbReference type="SAM" id="Phobius"/>
    </source>
</evidence>
<keyword evidence="4 11" id="KW-0812">Transmembrane</keyword>
<keyword evidence="8 11" id="KW-0472">Membrane</keyword>
<feature type="transmembrane region" description="Helical" evidence="11">
    <location>
        <begin position="252"/>
        <end position="270"/>
    </location>
</feature>
<evidence type="ECO:0000256" key="7">
    <source>
        <dbReference type="ARBA" id="ARBA00023065"/>
    </source>
</evidence>
<gene>
    <name evidence="13" type="ORF">ONZ51_g10708</name>
</gene>
<evidence type="ECO:0000256" key="1">
    <source>
        <dbReference type="ARBA" id="ARBA00004141"/>
    </source>
</evidence>
<dbReference type="InterPro" id="IPR006153">
    <property type="entry name" value="Cation/H_exchanger_TM"/>
</dbReference>
<sequence>MPEALPYKEPALVHLFIFLSFAYLLNVTRSVTDFLFHGGVVAEIILGILYGDPLSGLLPREWETAFTVLGYTGLLLVIFEGGLSSNLPMLLSNLPLSTICALTGIGLPIAFSIALLHGAFGYSPLEAFAAGAALSSTSLGTTLAVLNSVRHTAPHHLESPSTSTGTNTASTSSSSDVGGPSLISRDEVTATIGEHPNSLGQSRIGTILISAAIIDDVVGLVIAAVIPALASAESVSSHIDKGELAWTITRPLLSSLLIAVIAPLVSCFVLRPLFWYKGFGELWCAPARADKPWGMYAFAKPENGWGTEEHADAVKVFVMIAALSAMAAISNYSNTQSHGESGSAPSRAARNRRSKDLSFEDAFGRIIGPIQQCILLPLFFASIGFAIPFLDLWRPIVIWRGILYSVFMCLAKLAVGLPILIYGPLMSYVPSVLGKTKRSVSSSVFKTKSAILRRVHWLSISRPSATPDTGPEGTATQTPEKADAGTTSQLVQSASSAETRSSTSPSPQDGLGDIRAATFMGVAMVARGEIGLLIAQLARGDPGKGQLGLLGEETFLLCIWAILLCTLVGPMCLGYIVRRWG</sequence>
<feature type="transmembrane region" description="Helical" evidence="11">
    <location>
        <begin position="12"/>
        <end position="27"/>
    </location>
</feature>
<feature type="transmembrane region" description="Helical" evidence="11">
    <location>
        <begin position="554"/>
        <end position="577"/>
    </location>
</feature>
<dbReference type="GO" id="GO:0015297">
    <property type="term" value="F:antiporter activity"/>
    <property type="evidence" value="ECO:0007669"/>
    <property type="project" value="UniProtKB-KW"/>
</dbReference>
<dbReference type="Pfam" id="PF00999">
    <property type="entry name" value="Na_H_Exchanger"/>
    <property type="match status" value="1"/>
</dbReference>
<dbReference type="PANTHER" id="PTHR43562:SF3">
    <property type="entry name" value="SODIUM ION_PROTON EXCHANGER (EUROFUNG)"/>
    <property type="match status" value="1"/>
</dbReference>
<feature type="domain" description="Cation/H+ exchanger transmembrane" evidence="12">
    <location>
        <begin position="34"/>
        <end position="150"/>
    </location>
</feature>
<keyword evidence="2" id="KW-0813">Transport</keyword>
<dbReference type="Proteomes" id="UP001215151">
    <property type="component" value="Unassembled WGS sequence"/>
</dbReference>
<keyword evidence="9" id="KW-0739">Sodium transport</keyword>
<evidence type="ECO:0000256" key="2">
    <source>
        <dbReference type="ARBA" id="ARBA00022448"/>
    </source>
</evidence>
<name>A0AAD7TKN2_9APHY</name>
<keyword evidence="6" id="KW-0915">Sodium</keyword>
<keyword evidence="7" id="KW-0406">Ion transport</keyword>
<evidence type="ECO:0000256" key="10">
    <source>
        <dbReference type="SAM" id="MobiDB-lite"/>
    </source>
</evidence>
<feature type="compositionally biased region" description="Low complexity" evidence="10">
    <location>
        <begin position="493"/>
        <end position="507"/>
    </location>
</feature>
<comment type="caution">
    <text evidence="13">The sequence shown here is derived from an EMBL/GenBank/DDBJ whole genome shotgun (WGS) entry which is preliminary data.</text>
</comment>
<feature type="transmembrane region" description="Helical" evidence="11">
    <location>
        <begin position="402"/>
        <end position="429"/>
    </location>
</feature>
<feature type="region of interest" description="Disordered" evidence="10">
    <location>
        <begin position="154"/>
        <end position="181"/>
    </location>
</feature>
<evidence type="ECO:0000256" key="3">
    <source>
        <dbReference type="ARBA" id="ARBA00022449"/>
    </source>
</evidence>
<accession>A0AAD7TKN2</accession>